<proteinExistence type="predicted"/>
<dbReference type="Pfam" id="PF03929">
    <property type="entry name" value="PepSY_TM"/>
    <property type="match status" value="1"/>
</dbReference>
<dbReference type="EMBL" id="JAPKNA010000001">
    <property type="protein sequence ID" value="MCX5462697.1"/>
    <property type="molecule type" value="Genomic_DNA"/>
</dbReference>
<dbReference type="Proteomes" id="UP001209916">
    <property type="component" value="Unassembled WGS sequence"/>
</dbReference>
<dbReference type="InterPro" id="IPR005625">
    <property type="entry name" value="PepSY-ass_TM"/>
</dbReference>
<keyword evidence="3" id="KW-1185">Reference proteome</keyword>
<feature type="transmembrane region" description="Helical" evidence="1">
    <location>
        <begin position="503"/>
        <end position="524"/>
    </location>
</feature>
<comment type="caution">
    <text evidence="2">The sequence shown here is derived from an EMBL/GenBank/DDBJ whole genome shotgun (WGS) entry which is preliminary data.</text>
</comment>
<evidence type="ECO:0000313" key="3">
    <source>
        <dbReference type="Proteomes" id="UP001209916"/>
    </source>
</evidence>
<organism evidence="2 3">
    <name type="scientific">Alcaligenes parafaecalis</name>
    <dbReference type="NCBI Taxonomy" id="171260"/>
    <lineage>
        <taxon>Bacteria</taxon>
        <taxon>Pseudomonadati</taxon>
        <taxon>Pseudomonadota</taxon>
        <taxon>Betaproteobacteria</taxon>
        <taxon>Burkholderiales</taxon>
        <taxon>Alcaligenaceae</taxon>
        <taxon>Alcaligenes</taxon>
    </lineage>
</organism>
<sequence length="552" mass="62072">MKATFRQSMAWLHTWVGLVVAWVLFFVFLTGTASYVKDEITRWMEPEHPLPSQVVPVQSSAMLELALKQLRAKSPPDFKAWTITLPHHDLKPRIEHPLSISWEEQPFQHEARRGEATLDPVTGQVQTGITPRATEGGTGLLRMHYALHYLPEELAIWLVGICTMLMLVAVVTGVVIHKKIFTDFFTFRPGKGQRSWLDAHNIVSVMTLPFFLMITYTGLVFFMSLYVPAGHTVMYGSSDAGRHAFIDELYFQKVDYQPVTPPKIPMSVITQQAEQQWGKNNIASVTIMHPQGGTPYIELRRTGASGIHWRRGETLRFSALDGQILTVDALNKTALNTQYILLGLHEGTFADWWLRWLYLISGLLGCAVIGTGLILWTTKRRTKYQKKLANKPDLSLSEHIDAAGLRLVDVLNLGTLIGLPLGLAAYFWANRLLPVQMLERAQWEIHALFLVWGAAFLLAAVRPLKQAWLELLWLTCGSYALLPVLNALTTDRHLGVTLPYGDWVLAGFDLSMLGLAAGFAYMAIKVKRKWLITEQLNIPTTQSKLPLTGDTP</sequence>
<dbReference type="RefSeq" id="WP_266119825.1">
    <property type="nucleotide sequence ID" value="NZ_JAPKNA010000001.1"/>
</dbReference>
<feature type="transmembrane region" description="Helical" evidence="1">
    <location>
        <begin position="356"/>
        <end position="377"/>
    </location>
</feature>
<feature type="transmembrane region" description="Helical" evidence="1">
    <location>
        <begin position="154"/>
        <end position="176"/>
    </location>
</feature>
<keyword evidence="1" id="KW-1133">Transmembrane helix</keyword>
<evidence type="ECO:0000256" key="1">
    <source>
        <dbReference type="SAM" id="Phobius"/>
    </source>
</evidence>
<reference evidence="2 3" key="1">
    <citation type="submission" date="2022-11" db="EMBL/GenBank/DDBJ databases">
        <title>Biodiversity and phylogenetic relationships of bacteria.</title>
        <authorList>
            <person name="Machado R.A.R."/>
            <person name="Bhat A."/>
            <person name="Loulou A."/>
            <person name="Kallel S."/>
        </authorList>
    </citation>
    <scope>NUCLEOTIDE SEQUENCE [LARGE SCALE GENOMIC DNA]</scope>
    <source>
        <strain evidence="2 3">DSM 13975</strain>
    </source>
</reference>
<keyword evidence="1" id="KW-0472">Membrane</keyword>
<feature type="transmembrane region" description="Helical" evidence="1">
    <location>
        <begin position="12"/>
        <end position="36"/>
    </location>
</feature>
<dbReference type="PANTHER" id="PTHR34219:SF4">
    <property type="entry name" value="PEPSY DOMAIN-CONTAINING PROTEIN"/>
    <property type="match status" value="1"/>
</dbReference>
<accession>A0ABT3VGS7</accession>
<evidence type="ECO:0000313" key="2">
    <source>
        <dbReference type="EMBL" id="MCX5462697.1"/>
    </source>
</evidence>
<name>A0ABT3VGS7_9BURK</name>
<feature type="transmembrane region" description="Helical" evidence="1">
    <location>
        <begin position="468"/>
        <end position="488"/>
    </location>
</feature>
<gene>
    <name evidence="2" type="ORF">OSH09_00775</name>
</gene>
<keyword evidence="1" id="KW-0812">Transmembrane</keyword>
<protein>
    <submittedName>
        <fullName evidence="2">PepSY-associated TM helix domain-containing protein</fullName>
    </submittedName>
</protein>
<feature type="transmembrane region" description="Helical" evidence="1">
    <location>
        <begin position="197"/>
        <end position="227"/>
    </location>
</feature>
<feature type="transmembrane region" description="Helical" evidence="1">
    <location>
        <begin position="441"/>
        <end position="461"/>
    </location>
</feature>
<feature type="transmembrane region" description="Helical" evidence="1">
    <location>
        <begin position="410"/>
        <end position="429"/>
    </location>
</feature>
<dbReference type="PANTHER" id="PTHR34219">
    <property type="entry name" value="IRON-REGULATED INNER MEMBRANE PROTEIN-RELATED"/>
    <property type="match status" value="1"/>
</dbReference>